<reference evidence="13 14" key="1">
    <citation type="journal article" date="2018" name="Biotechnol. Adv.">
        <title>Improved genomic resources and new bioinformatic workflow for the carcinogenic parasite Clonorchis sinensis: Biotechnological implications.</title>
        <authorList>
            <person name="Wang D."/>
            <person name="Korhonen P.K."/>
            <person name="Gasser R.B."/>
            <person name="Young N.D."/>
        </authorList>
    </citation>
    <scope>NUCLEOTIDE SEQUENCE [LARGE SCALE GENOMIC DNA]</scope>
    <source>
        <strain evidence="13">Cs-k2</strain>
    </source>
</reference>
<comment type="catalytic activity">
    <reaction evidence="9">
        <text>K(+)(in) = K(+)(out)</text>
        <dbReference type="Rhea" id="RHEA:29463"/>
        <dbReference type="ChEBI" id="CHEBI:29103"/>
    </reaction>
</comment>
<dbReference type="GO" id="GO:0042391">
    <property type="term" value="P:regulation of membrane potential"/>
    <property type="evidence" value="ECO:0007669"/>
    <property type="project" value="TreeGrafter"/>
</dbReference>
<keyword evidence="3 11" id="KW-0812">Transmembrane</keyword>
<evidence type="ECO:0000256" key="11">
    <source>
        <dbReference type="SAM" id="Phobius"/>
    </source>
</evidence>
<dbReference type="InterPro" id="IPR035965">
    <property type="entry name" value="PAS-like_dom_sf"/>
</dbReference>
<comment type="subcellular location">
    <subcellularLocation>
        <location evidence="1">Membrane</location>
        <topology evidence="1">Multi-pass membrane protein</topology>
    </subcellularLocation>
</comment>
<reference evidence="13 14" key="2">
    <citation type="journal article" date="2021" name="Genomics">
        <title>High-quality reference genome for Clonorchis sinensis.</title>
        <authorList>
            <person name="Young N.D."/>
            <person name="Stroehlein A.J."/>
            <person name="Kinkar L."/>
            <person name="Wang T."/>
            <person name="Sohn W.M."/>
            <person name="Chang B.C.H."/>
            <person name="Kaur P."/>
            <person name="Weisz D."/>
            <person name="Dudchenko O."/>
            <person name="Aiden E.L."/>
            <person name="Korhonen P.K."/>
            <person name="Gasser R.B."/>
        </authorList>
    </citation>
    <scope>NUCLEOTIDE SEQUENCE [LARGE SCALE GENOMIC DNA]</scope>
    <source>
        <strain evidence="13">Cs-k2</strain>
    </source>
</reference>
<evidence type="ECO:0000256" key="3">
    <source>
        <dbReference type="ARBA" id="ARBA00022692"/>
    </source>
</evidence>
<feature type="compositionally biased region" description="Polar residues" evidence="10">
    <location>
        <begin position="328"/>
        <end position="339"/>
    </location>
</feature>
<proteinExistence type="predicted"/>
<accession>A0A8T1MYB6</accession>
<dbReference type="AlphaFoldDB" id="A0A8T1MYB6"/>
<keyword evidence="4" id="KW-0851">Voltage-gated channel</keyword>
<dbReference type="EMBL" id="NIRI02000010">
    <property type="protein sequence ID" value="KAG5453918.1"/>
    <property type="molecule type" value="Genomic_DNA"/>
</dbReference>
<dbReference type="CDD" id="cd00130">
    <property type="entry name" value="PAS"/>
    <property type="match status" value="1"/>
</dbReference>
<evidence type="ECO:0000256" key="2">
    <source>
        <dbReference type="ARBA" id="ARBA00022448"/>
    </source>
</evidence>
<keyword evidence="8" id="KW-0407">Ion channel</keyword>
<protein>
    <submittedName>
        <fullName evidence="13">Potassium voltage-gated channel sub H member 3</fullName>
    </submittedName>
</protein>
<evidence type="ECO:0000313" key="13">
    <source>
        <dbReference type="EMBL" id="KAG5453918.1"/>
    </source>
</evidence>
<comment type="caution">
    <text evidence="13">The sequence shown here is derived from an EMBL/GenBank/DDBJ whole genome shotgun (WGS) entry which is preliminary data.</text>
</comment>
<evidence type="ECO:0000256" key="6">
    <source>
        <dbReference type="ARBA" id="ARBA00023065"/>
    </source>
</evidence>
<dbReference type="OrthoDB" id="447251at2759"/>
<dbReference type="Pfam" id="PF13426">
    <property type="entry name" value="PAS_9"/>
    <property type="match status" value="1"/>
</dbReference>
<dbReference type="PANTHER" id="PTHR10217:SF637">
    <property type="entry name" value="EAG-LIKE K[+] CHANNEL, ISOFORM A"/>
    <property type="match status" value="1"/>
</dbReference>
<keyword evidence="7 11" id="KW-0472">Membrane</keyword>
<dbReference type="GO" id="GO:0034702">
    <property type="term" value="C:monoatomic ion channel complex"/>
    <property type="evidence" value="ECO:0007669"/>
    <property type="project" value="UniProtKB-KW"/>
</dbReference>
<keyword evidence="14" id="KW-1185">Reference proteome</keyword>
<dbReference type="GO" id="GO:0005249">
    <property type="term" value="F:voltage-gated potassium channel activity"/>
    <property type="evidence" value="ECO:0007669"/>
    <property type="project" value="TreeGrafter"/>
</dbReference>
<evidence type="ECO:0000259" key="12">
    <source>
        <dbReference type="Pfam" id="PF13426"/>
    </source>
</evidence>
<dbReference type="InterPro" id="IPR050818">
    <property type="entry name" value="KCNH_animal-type"/>
</dbReference>
<sequence>MSQPKGLTAPQNTFLDTIVTQWDNKHSAFVLGNALTQHFPIVYCSDGFLVLTRYPRASVMSRSSMCHFLWGPTTSAKDRATIMHTFCQQTELTMELTLYKRTGEPFRCELNITPIKNERGFVVLFLCVYKHLPSPKLPMSCSVLPLMHSFTRLDTLNTMAPSSRLLDGSCTFQCQMDSGSGTFPTGETSRCRSPVALNRLLGGSQDQKTENRLEDSRLFYLASRKTIPKNSKVCSGFLATSQTSDADFVHQKLTGKRTKLFHSECEGDLLETRNVLSMQNFRNIRSKQAYTRRFNLHRGPCWNKMRQINIEPVQGPVTAYESDPGMSCCSSEAQSNSTRENLEVKGSQSSHKCIDQSAQLHESSTFSSESGKEDSDLHYHFFPERTRELAENKSTHCTRSLRDPSVDGTPQRTFKVDKDSTTETAEMKTGWENPKSPIPVSFSKASNLLCSATDVTRVMHSDMASNEKMNTSELNLLESGQELSSVSTDDSEAKQKGPSWKSRVRLHSSQLKNDADSDSPDPSGYNYKRRRTMAFLHSIPSKKEKRKNAGKINQQIKNFSGKNVPEYKMQQFTKPNSVLLHYGLFRIVWDWILLLFTFYIAFMVPYNVTFGRLDGRIDVRKQVVDLIVEVLMVVGKG</sequence>
<evidence type="ECO:0000256" key="7">
    <source>
        <dbReference type="ARBA" id="ARBA00023136"/>
    </source>
</evidence>
<feature type="non-terminal residue" evidence="13">
    <location>
        <position position="637"/>
    </location>
</feature>
<feature type="region of interest" description="Disordered" evidence="10">
    <location>
        <begin position="480"/>
        <end position="527"/>
    </location>
</feature>
<feature type="region of interest" description="Disordered" evidence="10">
    <location>
        <begin position="328"/>
        <end position="375"/>
    </location>
</feature>
<evidence type="ECO:0000256" key="4">
    <source>
        <dbReference type="ARBA" id="ARBA00022882"/>
    </source>
</evidence>
<keyword evidence="6" id="KW-0406">Ion transport</keyword>
<evidence type="ECO:0000256" key="8">
    <source>
        <dbReference type="ARBA" id="ARBA00023303"/>
    </source>
</evidence>
<dbReference type="InterPro" id="IPR000014">
    <property type="entry name" value="PAS"/>
</dbReference>
<evidence type="ECO:0000256" key="10">
    <source>
        <dbReference type="SAM" id="MobiDB-lite"/>
    </source>
</evidence>
<evidence type="ECO:0000313" key="14">
    <source>
        <dbReference type="Proteomes" id="UP000286415"/>
    </source>
</evidence>
<feature type="domain" description="PAS" evidence="12">
    <location>
        <begin position="36"/>
        <end position="128"/>
    </location>
</feature>
<name>A0A8T1MYB6_CLOSI</name>
<feature type="region of interest" description="Disordered" evidence="10">
    <location>
        <begin position="390"/>
        <end position="438"/>
    </location>
</feature>
<dbReference type="Proteomes" id="UP000286415">
    <property type="component" value="Unassembled WGS sequence"/>
</dbReference>
<evidence type="ECO:0000256" key="5">
    <source>
        <dbReference type="ARBA" id="ARBA00022989"/>
    </source>
</evidence>
<keyword evidence="2" id="KW-0813">Transport</keyword>
<dbReference type="PANTHER" id="PTHR10217">
    <property type="entry name" value="VOLTAGE AND LIGAND GATED POTASSIUM CHANNEL"/>
    <property type="match status" value="1"/>
</dbReference>
<dbReference type="SUPFAM" id="SSF55785">
    <property type="entry name" value="PYP-like sensor domain (PAS domain)"/>
    <property type="match status" value="1"/>
</dbReference>
<dbReference type="Gene3D" id="3.30.450.20">
    <property type="entry name" value="PAS domain"/>
    <property type="match status" value="1"/>
</dbReference>
<feature type="compositionally biased region" description="Basic and acidic residues" evidence="10">
    <location>
        <begin position="390"/>
        <end position="405"/>
    </location>
</feature>
<keyword evidence="5 11" id="KW-1133">Transmembrane helix</keyword>
<gene>
    <name evidence="13" type="ORF">CSKR_108670</name>
</gene>
<feature type="compositionally biased region" description="Polar residues" evidence="10">
    <location>
        <begin position="346"/>
        <end position="369"/>
    </location>
</feature>
<dbReference type="GO" id="GO:0005886">
    <property type="term" value="C:plasma membrane"/>
    <property type="evidence" value="ECO:0007669"/>
    <property type="project" value="TreeGrafter"/>
</dbReference>
<evidence type="ECO:0000256" key="9">
    <source>
        <dbReference type="ARBA" id="ARBA00034430"/>
    </source>
</evidence>
<dbReference type="FunFam" id="3.30.450.20:FF:000001">
    <property type="entry name" value="Potassium voltage-gated channel subfamily H member 7"/>
    <property type="match status" value="1"/>
</dbReference>
<organism evidence="13 14">
    <name type="scientific">Clonorchis sinensis</name>
    <name type="common">Chinese liver fluke</name>
    <dbReference type="NCBI Taxonomy" id="79923"/>
    <lineage>
        <taxon>Eukaryota</taxon>
        <taxon>Metazoa</taxon>
        <taxon>Spiralia</taxon>
        <taxon>Lophotrochozoa</taxon>
        <taxon>Platyhelminthes</taxon>
        <taxon>Trematoda</taxon>
        <taxon>Digenea</taxon>
        <taxon>Opisthorchiida</taxon>
        <taxon>Opisthorchiata</taxon>
        <taxon>Opisthorchiidae</taxon>
        <taxon>Clonorchis</taxon>
    </lineage>
</organism>
<feature type="transmembrane region" description="Helical" evidence="11">
    <location>
        <begin position="579"/>
        <end position="602"/>
    </location>
</feature>
<evidence type="ECO:0000256" key="1">
    <source>
        <dbReference type="ARBA" id="ARBA00004141"/>
    </source>
</evidence>